<evidence type="ECO:0000313" key="12">
    <source>
        <dbReference type="Proteomes" id="UP000460654"/>
    </source>
</evidence>
<reference evidence="1 9" key="2">
    <citation type="submission" date="2017-10" db="EMBL/GenBank/DDBJ databases">
        <title>Genome and in vitro analysis of Escherichia coli resistant to antibiotic.</title>
        <authorList>
            <person name="Pereira U.P."/>
            <person name="Facimoto C.T."/>
            <person name="Campos P.A."/>
            <person name="Araujo B.F."/>
            <person name="Royer S."/>
            <person name="Goncalves I.R."/>
            <person name="Ferreira M.L."/>
            <person name="Gontijo P."/>
            <person name="Ribas R.M."/>
        </authorList>
    </citation>
    <scope>NUCLEOTIDE SEQUENCE [LARGE SCALE GENOMIC DNA]</scope>
    <source>
        <strain evidence="1 9">UFU_EC98</strain>
    </source>
</reference>
<evidence type="ECO:0000313" key="6">
    <source>
        <dbReference type="EMBL" id="QMS39384.1"/>
    </source>
</evidence>
<dbReference type="Proteomes" id="UP000184077">
    <property type="component" value="Unassembled WGS sequence"/>
</dbReference>
<evidence type="ECO:0000313" key="9">
    <source>
        <dbReference type="Proteomes" id="UP000225264"/>
    </source>
</evidence>
<evidence type="ECO:0000313" key="2">
    <source>
        <dbReference type="EMBL" id="MBZ4692258.1"/>
    </source>
</evidence>
<accession>A0A0F3TMH4</accession>
<evidence type="ECO:0000313" key="1">
    <source>
        <dbReference type="EMBL" id="ATP23657.1"/>
    </source>
</evidence>
<dbReference type="Proteomes" id="UP000514533">
    <property type="component" value="Chromosome"/>
</dbReference>
<dbReference type="EMBL" id="VOTT01000017">
    <property type="protein sequence ID" value="MPU47844.1"/>
    <property type="molecule type" value="Genomic_DNA"/>
</dbReference>
<reference evidence="7 12" key="3">
    <citation type="submission" date="2018-09" db="EMBL/GenBank/DDBJ databases">
        <title>Persistent metagenomic signatures of early life antibiotic treatment in the infant gut microbiota and resistome.</title>
        <authorList>
            <person name="Gasparrini A.J."/>
        </authorList>
    </citation>
    <scope>NUCLEOTIDE SEQUENCE [LARGE SCALE GENOMIC DNA]</scope>
    <source>
        <strain evidence="7 12">T0181B.E-10</strain>
    </source>
</reference>
<dbReference type="EMBL" id="CP024092">
    <property type="protein sequence ID" value="ATP23657.1"/>
    <property type="molecule type" value="Genomic_DNA"/>
</dbReference>
<dbReference type="Proteomes" id="UP000460654">
    <property type="component" value="Unassembled WGS sequence"/>
</dbReference>
<dbReference type="EMBL" id="MOHC01000014">
    <property type="protein sequence ID" value="OJN38242.1"/>
    <property type="molecule type" value="Genomic_DNA"/>
</dbReference>
<evidence type="ECO:0000313" key="5">
    <source>
        <dbReference type="EMBL" id="OJN38242.1"/>
    </source>
</evidence>
<sequence length="128" mass="14155">MTHEYQRQSLEQLITQQTATPRSAAVVFNENQTLWQTLGFSQSQVSLWLASLPQSNHLKGPTTATYQVIPDIAAHLVSLLHQAGGRMPLAQVLKKLPAGITTSEQQIRKLAQKHAQIEIKGPLLVLIN</sequence>
<reference evidence="6 13" key="7">
    <citation type="submission" date="2020-06" db="EMBL/GenBank/DDBJ databases">
        <title>REHAB project genomes.</title>
        <authorList>
            <person name="Shaw L.P."/>
        </authorList>
    </citation>
    <scope>NUCLEOTIDE SEQUENCE [LARGE SCALE GENOMIC DNA]</scope>
    <source>
        <strain evidence="6 13">RHB01-C20</strain>
    </source>
</reference>
<dbReference type="Proteomes" id="UP000271175">
    <property type="component" value="Unassembled WGS sequence"/>
</dbReference>
<reference evidence="4 11" key="5">
    <citation type="submission" date="2019-08" db="EMBL/GenBank/DDBJ databases">
        <title>Identification of Water Treatment Resistant and Multidrug Resistant Urinary Pathogenic Escherichia coli in Wastewater.</title>
        <authorList>
            <person name="Neumann N."/>
        </authorList>
    </citation>
    <scope>NUCLEOTIDE SEQUENCE [LARGE SCALE GENOMIC DNA]</scope>
    <source>
        <strain evidence="4 11">WU2356</strain>
    </source>
</reference>
<dbReference type="Proteomes" id="UP000225264">
    <property type="component" value="Unassembled WGS sequence"/>
</dbReference>
<evidence type="ECO:0000313" key="7">
    <source>
        <dbReference type="EMBL" id="TXU37463.1"/>
    </source>
</evidence>
<dbReference type="AlphaFoldDB" id="A0A0F3TMH4"/>
<reference evidence="3 10" key="4">
    <citation type="submission" date="2018-10" db="EMBL/GenBank/DDBJ databases">
        <authorList>
            <consortium name="NARMS: The National Antimicrobial Resistance Monitoring System"/>
        </authorList>
    </citation>
    <scope>NUCLEOTIDE SEQUENCE [LARGE SCALE GENOMIC DNA]</scope>
    <source>
        <strain evidence="3 10">CVM N17EC0276</strain>
    </source>
</reference>
<organism evidence="3 10">
    <name type="scientific">Escherichia coli</name>
    <dbReference type="NCBI Taxonomy" id="562"/>
    <lineage>
        <taxon>Bacteria</taxon>
        <taxon>Pseudomonadati</taxon>
        <taxon>Pseudomonadota</taxon>
        <taxon>Gammaproteobacteria</taxon>
        <taxon>Enterobacterales</taxon>
        <taxon>Enterobacteriaceae</taxon>
        <taxon>Escherichia</taxon>
    </lineage>
</organism>
<dbReference type="EMBL" id="JACCJF010000002">
    <property type="protein sequence ID" value="MBZ4692258.1"/>
    <property type="molecule type" value="Genomic_DNA"/>
</dbReference>
<dbReference type="GeneID" id="75060279"/>
<dbReference type="RefSeq" id="WP_000148644.1">
    <property type="nucleotide sequence ID" value="NZ_AP027156.1"/>
</dbReference>
<reference evidence="5 8" key="1">
    <citation type="submission" date="2016-10" db="EMBL/GenBank/DDBJ databases">
        <title>Comprehensive resistome analysis reveals the prevalence of NDM and MCR-1 in Chinese poultry production.</title>
        <authorList>
            <person name="Wang Y."/>
            <person name="Zhang R."/>
            <person name="Li J."/>
            <person name="Wu Z."/>
            <person name="Wenjuan Y."/>
            <person name="Schwarz S."/>
            <person name="Tyrrell J."/>
            <person name="Zheng Y."/>
            <person name="Wang S."/>
            <person name="Shen Z."/>
            <person name="Liu Z."/>
            <person name="Lei L."/>
            <person name="Li M."/>
            <person name="Zhang Q."/>
            <person name="Wu C."/>
            <person name="Zhang Q."/>
            <person name="Wu Y."/>
            <person name="Walsh T."/>
            <person name="Shen J."/>
        </authorList>
    </citation>
    <scope>NUCLEOTIDE SEQUENCE [LARGE SCALE GENOMIC DNA]</scope>
    <source>
        <strain evidence="5 8">574</strain>
    </source>
</reference>
<dbReference type="EMBL" id="QYOH01000003">
    <property type="protein sequence ID" value="TXU37463.1"/>
    <property type="molecule type" value="Genomic_DNA"/>
</dbReference>
<reference evidence="2 9" key="6">
    <citation type="submission" date="2020-06" db="EMBL/GenBank/DDBJ databases">
        <title>Genomic analysis of Escherichia coli Ec98 resistant to antibiotic.</title>
        <authorList>
            <person name="Campos L."/>
        </authorList>
    </citation>
    <scope>NUCLEOTIDE SEQUENCE [LARGE SCALE GENOMIC DNA]</scope>
    <source>
        <strain evidence="2 9">UFU_EC98</strain>
    </source>
</reference>
<name>A0A0F3TMH4_ECOLX</name>
<gene>
    <name evidence="5" type="ORF">BK300_09705</name>
    <name evidence="2" type="ORF">CQ842_04240</name>
    <name evidence="1" type="ORF">CQ842_08610</name>
    <name evidence="7" type="ORF">D4N09_05155</name>
    <name evidence="3" type="ORF">D9E49_11125</name>
    <name evidence="4" type="ORF">FVB16_03025</name>
    <name evidence="6" type="ORF">HVV39_15890</name>
</gene>
<evidence type="ECO:0000313" key="10">
    <source>
        <dbReference type="Proteomes" id="UP000271175"/>
    </source>
</evidence>
<dbReference type="Proteomes" id="UP000392867">
    <property type="component" value="Unassembled WGS sequence"/>
</dbReference>
<protein>
    <submittedName>
        <fullName evidence="3">Uncharacterized protein</fullName>
    </submittedName>
</protein>
<proteinExistence type="predicted"/>
<evidence type="ECO:0000313" key="4">
    <source>
        <dbReference type="EMBL" id="MPU47844.1"/>
    </source>
</evidence>
<evidence type="ECO:0000313" key="13">
    <source>
        <dbReference type="Proteomes" id="UP000514533"/>
    </source>
</evidence>
<dbReference type="EMBL" id="CP055981">
    <property type="protein sequence ID" value="QMS39384.1"/>
    <property type="molecule type" value="Genomic_DNA"/>
</dbReference>
<evidence type="ECO:0000313" key="8">
    <source>
        <dbReference type="Proteomes" id="UP000184077"/>
    </source>
</evidence>
<evidence type="ECO:0000313" key="11">
    <source>
        <dbReference type="Proteomes" id="UP000392867"/>
    </source>
</evidence>
<evidence type="ECO:0000313" key="3">
    <source>
        <dbReference type="EMBL" id="MIB60950.1"/>
    </source>
</evidence>
<dbReference type="EMBL" id="ROAL01000009">
    <property type="protein sequence ID" value="MIB60950.1"/>
    <property type="molecule type" value="Genomic_DNA"/>
</dbReference>